<dbReference type="EMBL" id="LR134182">
    <property type="protein sequence ID" value="VEB44599.1"/>
    <property type="molecule type" value="Genomic_DNA"/>
</dbReference>
<dbReference type="Gene3D" id="3.40.50.620">
    <property type="entry name" value="HUPs"/>
    <property type="match status" value="1"/>
</dbReference>
<dbReference type="EC" id="4.1.99.3" evidence="3"/>
<dbReference type="GO" id="GO:0003904">
    <property type="term" value="F:deoxyribodipyrimidine photo-lyase activity"/>
    <property type="evidence" value="ECO:0007669"/>
    <property type="project" value="UniProtKB-EC"/>
</dbReference>
<evidence type="ECO:0000256" key="1">
    <source>
        <dbReference type="SAM" id="MobiDB-lite"/>
    </source>
</evidence>
<organism evidence="3 4">
    <name type="scientific">Chromobacterium violaceum</name>
    <dbReference type="NCBI Taxonomy" id="536"/>
    <lineage>
        <taxon>Bacteria</taxon>
        <taxon>Pseudomonadati</taxon>
        <taxon>Pseudomonadota</taxon>
        <taxon>Betaproteobacteria</taxon>
        <taxon>Neisseriales</taxon>
        <taxon>Chromobacteriaceae</taxon>
        <taxon>Chromobacterium</taxon>
    </lineage>
</organism>
<dbReference type="GO" id="GO:0003677">
    <property type="term" value="F:DNA binding"/>
    <property type="evidence" value="ECO:0007669"/>
    <property type="project" value="TreeGrafter"/>
</dbReference>
<feature type="domain" description="Photolyase/cryptochrome alpha/beta" evidence="2">
    <location>
        <begin position="6"/>
        <end position="135"/>
    </location>
</feature>
<proteinExistence type="predicted"/>
<dbReference type="InterPro" id="IPR006050">
    <property type="entry name" value="DNA_photolyase_N"/>
</dbReference>
<dbReference type="PROSITE" id="PS51645">
    <property type="entry name" value="PHR_CRY_ALPHA_BETA"/>
    <property type="match status" value="1"/>
</dbReference>
<dbReference type="GO" id="GO:0009416">
    <property type="term" value="P:response to light stimulus"/>
    <property type="evidence" value="ECO:0007669"/>
    <property type="project" value="TreeGrafter"/>
</dbReference>
<dbReference type="PANTHER" id="PTHR11455">
    <property type="entry name" value="CRYPTOCHROME"/>
    <property type="match status" value="1"/>
</dbReference>
<evidence type="ECO:0000313" key="4">
    <source>
        <dbReference type="Proteomes" id="UP000275777"/>
    </source>
</evidence>
<dbReference type="GO" id="GO:0071949">
    <property type="term" value="F:FAD binding"/>
    <property type="evidence" value="ECO:0007669"/>
    <property type="project" value="TreeGrafter"/>
</dbReference>
<sequence>MSKRYRTALVWLRRDLRLDDHAAFYHALKHSEAVLPVFVFDASILAALPRDDRRVDFIWQSAAALKAELNQLGGDLLIRHGLPQHEIPRLAAELGAEAVFCNRDYEPAARARDAEVAQRLAEQGVAFRDSKDQVIFETDEVLTGAGKPFSVFTPYKNAWLKKLTPFHLQAYPVRRYLDALMPREPQSMPAWPISVSCPAIWPRCRSRPARPGRGAVRGLRRPHRALQGAARLSRHQGRVLSQRPPALRHPLHPPAGRLRLA</sequence>
<evidence type="ECO:0000259" key="2">
    <source>
        <dbReference type="PROSITE" id="PS51645"/>
    </source>
</evidence>
<dbReference type="InterPro" id="IPR014729">
    <property type="entry name" value="Rossmann-like_a/b/a_fold"/>
</dbReference>
<dbReference type="Pfam" id="PF00875">
    <property type="entry name" value="DNA_photolyase"/>
    <property type="match status" value="1"/>
</dbReference>
<dbReference type="Proteomes" id="UP000275777">
    <property type="component" value="Chromosome"/>
</dbReference>
<keyword evidence="3" id="KW-0456">Lyase</keyword>
<dbReference type="PANTHER" id="PTHR11455:SF9">
    <property type="entry name" value="CRYPTOCHROME CIRCADIAN CLOCK 5 ISOFORM X1"/>
    <property type="match status" value="1"/>
</dbReference>
<feature type="region of interest" description="Disordered" evidence="1">
    <location>
        <begin position="212"/>
        <end position="261"/>
    </location>
</feature>
<name>A0A3S4LN12_CHRVL</name>
<dbReference type="InterPro" id="IPR002081">
    <property type="entry name" value="Cryptochrome/DNA_photolyase_1"/>
</dbReference>
<protein>
    <submittedName>
        <fullName evidence="3">Deoxyribodipyrimidine photo-lyase</fullName>
        <ecNumber evidence="3">4.1.99.3</ecNumber>
    </submittedName>
</protein>
<accession>A0A3S4LN12</accession>
<evidence type="ECO:0000313" key="3">
    <source>
        <dbReference type="EMBL" id="VEB44599.1"/>
    </source>
</evidence>
<dbReference type="AlphaFoldDB" id="A0A3S4LN12"/>
<dbReference type="InterPro" id="IPR036155">
    <property type="entry name" value="Crypto/Photolyase_N_sf"/>
</dbReference>
<gene>
    <name evidence="3" type="primary">phrA_2</name>
    <name evidence="3" type="ORF">NCTC9695_05090</name>
</gene>
<dbReference type="SUPFAM" id="SSF52425">
    <property type="entry name" value="Cryptochrome/photolyase, N-terminal domain"/>
    <property type="match status" value="1"/>
</dbReference>
<reference evidence="3 4" key="1">
    <citation type="submission" date="2018-12" db="EMBL/GenBank/DDBJ databases">
        <authorList>
            <consortium name="Pathogen Informatics"/>
        </authorList>
    </citation>
    <scope>NUCLEOTIDE SEQUENCE [LARGE SCALE GENOMIC DNA]</scope>
    <source>
        <strain evidence="3 4">NCTC9695</strain>
    </source>
</reference>